<dbReference type="InterPro" id="IPR005883">
    <property type="entry name" value="PilM"/>
</dbReference>
<gene>
    <name evidence="1" type="ORF">D1Y85_21070</name>
</gene>
<proteinExistence type="predicted"/>
<accession>A0A3N6MMU1</accession>
<dbReference type="Gene3D" id="3.30.1490.300">
    <property type="match status" value="1"/>
</dbReference>
<organism evidence="1 2">
    <name type="scientific">Paraburkholderia dinghuensis</name>
    <dbReference type="NCBI Taxonomy" id="2305225"/>
    <lineage>
        <taxon>Bacteria</taxon>
        <taxon>Pseudomonadati</taxon>
        <taxon>Pseudomonadota</taxon>
        <taxon>Betaproteobacteria</taxon>
        <taxon>Burkholderiales</taxon>
        <taxon>Burkholderiaceae</taxon>
        <taxon>Paraburkholderia</taxon>
    </lineage>
</organism>
<dbReference type="RefSeq" id="WP_124153014.1">
    <property type="nucleotide sequence ID" value="NZ_RQIS01000017.1"/>
</dbReference>
<protein>
    <submittedName>
        <fullName evidence="1">Pilus assembly protein PilM</fullName>
    </submittedName>
</protein>
<keyword evidence="2" id="KW-1185">Reference proteome</keyword>
<evidence type="ECO:0000313" key="1">
    <source>
        <dbReference type="EMBL" id="RQH02915.1"/>
    </source>
</evidence>
<dbReference type="Gene3D" id="3.30.420.40">
    <property type="match status" value="2"/>
</dbReference>
<sequence length="332" mass="35056">MGLVKPMLLGTRRFAAGIDVAARGITLVVLSRRLFGAAPVRVEWLASAPMSREAVSGVEIIDRAAVVESLRGLFGELPRDCAGAAMRCAMALPTSATLVATLPLARLAPAACGVDESRIYVELEPLVLAEAERVAGVERQELAVDWCVTPPGGVSPRQIEGTTQVTIAATARVHLEARVECAAMAGITLCAVDDEAHAALRAMRHAAAFELSPHEPYVALWIGAEGIRGWTLSDDTIAREMRFPALEYADLVEALRDLVRGEQPGSALVAGDISMLRGVHFTLADVGDALGCPVLPFECATLADPDRPLPLLLSHDPSCAVAFGLALRGVSE</sequence>
<dbReference type="EMBL" id="RQIS01000017">
    <property type="protein sequence ID" value="RQH02915.1"/>
    <property type="molecule type" value="Genomic_DNA"/>
</dbReference>
<evidence type="ECO:0000313" key="2">
    <source>
        <dbReference type="Proteomes" id="UP000272778"/>
    </source>
</evidence>
<name>A0A3N6MMU1_9BURK</name>
<reference evidence="1 2" key="1">
    <citation type="submission" date="2018-11" db="EMBL/GenBank/DDBJ databases">
        <title>Paraburkholderia sp. DHOA04, isolated from soil.</title>
        <authorList>
            <person name="Gao Z.-H."/>
            <person name="Qiu L.-H."/>
            <person name="Fu J.-C."/>
        </authorList>
    </citation>
    <scope>NUCLEOTIDE SEQUENCE [LARGE SCALE GENOMIC DNA]</scope>
    <source>
        <strain evidence="1 2">DHOA04</strain>
    </source>
</reference>
<dbReference type="AlphaFoldDB" id="A0A3N6MMU1"/>
<dbReference type="Proteomes" id="UP000272778">
    <property type="component" value="Unassembled WGS sequence"/>
</dbReference>
<dbReference type="OrthoDB" id="9125096at2"/>
<dbReference type="Pfam" id="PF11104">
    <property type="entry name" value="PilM_2"/>
    <property type="match status" value="1"/>
</dbReference>
<comment type="caution">
    <text evidence="1">The sequence shown here is derived from an EMBL/GenBank/DDBJ whole genome shotgun (WGS) entry which is preliminary data.</text>
</comment>